<sequence length="681" mass="70770">MHQARPLAVMTASALLLGVAVALPATAAQAAKPDRSVLQGSLDTVSAGGKPGGWGGWRIEARVTGIPAPVATDTVDADGDFELRVTVPIPADGFLSISARPPVGGEIASTASLVSVLVEIPKHRQVAVNERTTVAAAWSMAQFVSDAGIDGPAPGLRNSAAMAANLADPRSGGIAQVLGSSPNGDETSTVAAFGSISAALAACVTGLAGACDELVDIAGEAQDPAVPVDAFRALAEIARNPGVADPERLYELSTRVTLDGGDVLPHAPAAWTLALRFDGDGKSLSGPGNFAIDHEGNLWVNNNYRYRPLTHTCGSDEIFRFSPTGDFDWFKGGGLSGSGFGIELDTATGRLWVSNFGFAAPGCPTPIQPPHDTVSLFETVDERMLTGKDGWDAGDLNWPQGIEVAHNRDVWFANCNGGTATVYRDGDPQRAENIDLGAHEDFEVVEPFDVVDNGHGIFVSGMISDSVQMLDDDGVPTQTSPGRDTDVFANPMGLAVDGHDNVWVANSAQVDLPCPTMKDDPNDDDRGLGDLVDTRFDDTGRYVDGADPYIGSIALISPDGTTTTRYGGAGAGGATLPWGITTDGDGNVWVANFAGKRLSAFCGVDSSTCPPGLAQGDAISPDLTGFFFDGLVRNTGVKVDQSGNVWLANNWLEIPYQNAPGGHEIVAFLGLAAPVQIAPPD</sequence>
<comment type="caution">
    <text evidence="2">The sequence shown here is derived from an EMBL/GenBank/DDBJ whole genome shotgun (WGS) entry which is preliminary data.</text>
</comment>
<dbReference type="Gene3D" id="2.120.10.30">
    <property type="entry name" value="TolB, C-terminal domain"/>
    <property type="match status" value="2"/>
</dbReference>
<dbReference type="EMBL" id="BAAAYU010000005">
    <property type="protein sequence ID" value="GAA3633798.1"/>
    <property type="molecule type" value="Genomic_DNA"/>
</dbReference>
<feature type="chain" id="PRO_5046217493" description="SMP-30/Gluconolactonase/LRE-like region domain-containing protein" evidence="1">
    <location>
        <begin position="31"/>
        <end position="681"/>
    </location>
</feature>
<accession>A0ABP7AKD1</accession>
<name>A0ABP7AKD1_9MICO</name>
<dbReference type="RefSeq" id="WP_344737490.1">
    <property type="nucleotide sequence ID" value="NZ_BAAAYU010000005.1"/>
</dbReference>
<organism evidence="2 3">
    <name type="scientific">Microbacterium awajiense</name>
    <dbReference type="NCBI Taxonomy" id="415214"/>
    <lineage>
        <taxon>Bacteria</taxon>
        <taxon>Bacillati</taxon>
        <taxon>Actinomycetota</taxon>
        <taxon>Actinomycetes</taxon>
        <taxon>Micrococcales</taxon>
        <taxon>Microbacteriaceae</taxon>
        <taxon>Microbacterium</taxon>
    </lineage>
</organism>
<evidence type="ECO:0000313" key="3">
    <source>
        <dbReference type="Proteomes" id="UP001501697"/>
    </source>
</evidence>
<protein>
    <recommendedName>
        <fullName evidence="4">SMP-30/Gluconolactonase/LRE-like region domain-containing protein</fullName>
    </recommendedName>
</protein>
<dbReference type="Proteomes" id="UP001501697">
    <property type="component" value="Unassembled WGS sequence"/>
</dbReference>
<keyword evidence="1" id="KW-0732">Signal</keyword>
<proteinExistence type="predicted"/>
<dbReference type="SUPFAM" id="SSF63825">
    <property type="entry name" value="YWTD domain"/>
    <property type="match status" value="1"/>
</dbReference>
<evidence type="ECO:0008006" key="4">
    <source>
        <dbReference type="Google" id="ProtNLM"/>
    </source>
</evidence>
<gene>
    <name evidence="2" type="ORF">GCM10022200_16200</name>
</gene>
<dbReference type="InterPro" id="IPR011042">
    <property type="entry name" value="6-blade_b-propeller_TolB-like"/>
</dbReference>
<feature type="signal peptide" evidence="1">
    <location>
        <begin position="1"/>
        <end position="30"/>
    </location>
</feature>
<evidence type="ECO:0000313" key="2">
    <source>
        <dbReference type="EMBL" id="GAA3633798.1"/>
    </source>
</evidence>
<reference evidence="3" key="1">
    <citation type="journal article" date="2019" name="Int. J. Syst. Evol. Microbiol.">
        <title>The Global Catalogue of Microorganisms (GCM) 10K type strain sequencing project: providing services to taxonomists for standard genome sequencing and annotation.</title>
        <authorList>
            <consortium name="The Broad Institute Genomics Platform"/>
            <consortium name="The Broad Institute Genome Sequencing Center for Infectious Disease"/>
            <person name="Wu L."/>
            <person name="Ma J."/>
        </authorList>
    </citation>
    <scope>NUCLEOTIDE SEQUENCE [LARGE SCALE GENOMIC DNA]</scope>
    <source>
        <strain evidence="3">JCM 16544</strain>
    </source>
</reference>
<keyword evidence="3" id="KW-1185">Reference proteome</keyword>
<evidence type="ECO:0000256" key="1">
    <source>
        <dbReference type="SAM" id="SignalP"/>
    </source>
</evidence>
<dbReference type="SUPFAM" id="SSF101898">
    <property type="entry name" value="NHL repeat"/>
    <property type="match status" value="1"/>
</dbReference>